<dbReference type="AlphaFoldDB" id="A0A0P6YBL7"/>
<keyword evidence="2" id="KW-0812">Transmembrane</keyword>
<sequence length="63" mass="6962">MAKKEKRSVSRVEESAAPVASRGRVSVSSEFNPDYSYIIKDLKRIGTLAVVFFVVLVALSFVL</sequence>
<evidence type="ECO:0000313" key="4">
    <source>
        <dbReference type="Proteomes" id="UP000050417"/>
    </source>
</evidence>
<name>A0A0P6YBL7_9CHLR</name>
<gene>
    <name evidence="3" type="ORF">ADN00_03075</name>
</gene>
<reference evidence="3 4" key="1">
    <citation type="submission" date="2015-07" db="EMBL/GenBank/DDBJ databases">
        <title>Genome sequence of Ornatilinea apprima DSM 23815.</title>
        <authorList>
            <person name="Hemp J."/>
            <person name="Ward L.M."/>
            <person name="Pace L.A."/>
            <person name="Fischer W.W."/>
        </authorList>
    </citation>
    <scope>NUCLEOTIDE SEQUENCE [LARGE SCALE GENOMIC DNA]</scope>
    <source>
        <strain evidence="3 4">P3M-1</strain>
    </source>
</reference>
<proteinExistence type="predicted"/>
<evidence type="ECO:0000256" key="2">
    <source>
        <dbReference type="SAM" id="Phobius"/>
    </source>
</evidence>
<dbReference type="EMBL" id="LGCL01000014">
    <property type="protein sequence ID" value="KPL79326.1"/>
    <property type="molecule type" value="Genomic_DNA"/>
</dbReference>
<feature type="region of interest" description="Disordered" evidence="1">
    <location>
        <begin position="1"/>
        <end position="27"/>
    </location>
</feature>
<comment type="caution">
    <text evidence="3">The sequence shown here is derived from an EMBL/GenBank/DDBJ whole genome shotgun (WGS) entry which is preliminary data.</text>
</comment>
<protein>
    <submittedName>
        <fullName evidence="3">Uncharacterized protein</fullName>
    </submittedName>
</protein>
<keyword evidence="4" id="KW-1185">Reference proteome</keyword>
<feature type="transmembrane region" description="Helical" evidence="2">
    <location>
        <begin position="45"/>
        <end position="62"/>
    </location>
</feature>
<dbReference type="OrthoDB" id="166940at2"/>
<evidence type="ECO:0000256" key="1">
    <source>
        <dbReference type="SAM" id="MobiDB-lite"/>
    </source>
</evidence>
<dbReference type="Proteomes" id="UP000050417">
    <property type="component" value="Unassembled WGS sequence"/>
</dbReference>
<keyword evidence="2" id="KW-1133">Transmembrane helix</keyword>
<evidence type="ECO:0000313" key="3">
    <source>
        <dbReference type="EMBL" id="KPL79326.1"/>
    </source>
</evidence>
<dbReference type="RefSeq" id="WP_075061493.1">
    <property type="nucleotide sequence ID" value="NZ_LGCL01000014.1"/>
</dbReference>
<organism evidence="3 4">
    <name type="scientific">Ornatilinea apprima</name>
    <dbReference type="NCBI Taxonomy" id="1134406"/>
    <lineage>
        <taxon>Bacteria</taxon>
        <taxon>Bacillati</taxon>
        <taxon>Chloroflexota</taxon>
        <taxon>Anaerolineae</taxon>
        <taxon>Anaerolineales</taxon>
        <taxon>Anaerolineaceae</taxon>
        <taxon>Ornatilinea</taxon>
    </lineage>
</organism>
<keyword evidence="2" id="KW-0472">Membrane</keyword>
<accession>A0A0P6YBL7</accession>